<keyword evidence="10" id="KW-0636">Prenylation</keyword>
<evidence type="ECO:0000256" key="13">
    <source>
        <dbReference type="ARBA" id="ARBA00067841"/>
    </source>
</evidence>
<evidence type="ECO:0000256" key="10">
    <source>
        <dbReference type="ARBA" id="ARBA00023289"/>
    </source>
</evidence>
<dbReference type="InterPro" id="IPR001806">
    <property type="entry name" value="Small_GTPase"/>
</dbReference>
<keyword evidence="3" id="KW-0488">Methylation</keyword>
<dbReference type="PROSITE" id="PS51419">
    <property type="entry name" value="RAB"/>
    <property type="match status" value="1"/>
</dbReference>
<comment type="caution">
    <text evidence="14">The sequence shown here is derived from an EMBL/GenBank/DDBJ whole genome shotgun (WGS) entry which is preliminary data.</text>
</comment>
<keyword evidence="4" id="KW-0597">Phosphoprotein</keyword>
<evidence type="ECO:0000256" key="5">
    <source>
        <dbReference type="ARBA" id="ARBA00022741"/>
    </source>
</evidence>
<keyword evidence="11" id="KW-0968">Cytoplasmic vesicle</keyword>
<dbReference type="PANTHER" id="PTHR47979">
    <property type="entry name" value="DRAB11-RELATED"/>
    <property type="match status" value="1"/>
</dbReference>
<evidence type="ECO:0000256" key="3">
    <source>
        <dbReference type="ARBA" id="ARBA00022481"/>
    </source>
</evidence>
<dbReference type="SUPFAM" id="SSF52540">
    <property type="entry name" value="P-loop containing nucleoside triphosphate hydrolases"/>
    <property type="match status" value="1"/>
</dbReference>
<evidence type="ECO:0000256" key="6">
    <source>
        <dbReference type="ARBA" id="ARBA00023034"/>
    </source>
</evidence>
<gene>
    <name evidence="14" type="ORF">KOW79_017491</name>
</gene>
<dbReference type="Gene3D" id="3.40.50.300">
    <property type="entry name" value="P-loop containing nucleotide triphosphate hydrolases"/>
    <property type="match status" value="1"/>
</dbReference>
<keyword evidence="9" id="KW-0449">Lipoprotein</keyword>
<dbReference type="FunFam" id="3.40.50.300:FF:000803">
    <property type="entry name" value="Ras-related protein Rab-43"/>
    <property type="match status" value="1"/>
</dbReference>
<accession>A0A9D3NB85</accession>
<keyword evidence="6" id="KW-0333">Golgi apparatus</keyword>
<dbReference type="GO" id="GO:0005525">
    <property type="term" value="F:GTP binding"/>
    <property type="evidence" value="ECO:0007669"/>
    <property type="project" value="UniProtKB-KW"/>
</dbReference>
<keyword evidence="8" id="KW-0472">Membrane</keyword>
<name>A0A9D3NB85_9TELE</name>
<dbReference type="SMART" id="SM00176">
    <property type="entry name" value="RAN"/>
    <property type="match status" value="1"/>
</dbReference>
<dbReference type="OrthoDB" id="9989112at2759"/>
<dbReference type="AlphaFoldDB" id="A0A9D3NB85"/>
<dbReference type="InterPro" id="IPR005225">
    <property type="entry name" value="Small_GTP-bd"/>
</dbReference>
<keyword evidence="15" id="KW-1185">Reference proteome</keyword>
<organism evidence="14 15">
    <name type="scientific">Hemibagrus wyckioides</name>
    <dbReference type="NCBI Taxonomy" id="337641"/>
    <lineage>
        <taxon>Eukaryota</taxon>
        <taxon>Metazoa</taxon>
        <taxon>Chordata</taxon>
        <taxon>Craniata</taxon>
        <taxon>Vertebrata</taxon>
        <taxon>Euteleostomi</taxon>
        <taxon>Actinopterygii</taxon>
        <taxon>Neopterygii</taxon>
        <taxon>Teleostei</taxon>
        <taxon>Ostariophysi</taxon>
        <taxon>Siluriformes</taxon>
        <taxon>Bagridae</taxon>
        <taxon>Hemibagrus</taxon>
    </lineage>
</organism>
<dbReference type="GO" id="GO:0030670">
    <property type="term" value="C:phagocytic vesicle membrane"/>
    <property type="evidence" value="ECO:0007669"/>
    <property type="project" value="UniProtKB-SubCell"/>
</dbReference>
<dbReference type="Pfam" id="PF00071">
    <property type="entry name" value="Ras"/>
    <property type="match status" value="1"/>
</dbReference>
<sequence length="209" mass="23262">MSLLETDDTYDFVFKIVLVGDVGVGKTCVVQRFKTGTFIERQGNTIGVDFTMKTMEIQGKRVKLQIWDTAGQERFRTITQSYYRSTNGAIITYDITKKATFMAVPKWMEDVKKYGGSNIATLLIGNKSDLTEDRAVSLEEAQVMAHQLDFISAIETSAKDSSNVDEAFNKMAAELMLRHGGPVFRDSVTDSFKLNSKDVSGDAWSCSSC</sequence>
<dbReference type="SMART" id="SM00175">
    <property type="entry name" value="RAB"/>
    <property type="match status" value="1"/>
</dbReference>
<dbReference type="PRINTS" id="PR00449">
    <property type="entry name" value="RASTRNSFRMNG"/>
</dbReference>
<evidence type="ECO:0000256" key="9">
    <source>
        <dbReference type="ARBA" id="ARBA00023288"/>
    </source>
</evidence>
<dbReference type="Proteomes" id="UP000824219">
    <property type="component" value="Linkage Group LG21"/>
</dbReference>
<dbReference type="NCBIfam" id="TIGR00231">
    <property type="entry name" value="small_GTP"/>
    <property type="match status" value="1"/>
</dbReference>
<evidence type="ECO:0000313" key="14">
    <source>
        <dbReference type="EMBL" id="KAG7319017.1"/>
    </source>
</evidence>
<dbReference type="EMBL" id="JAHKSW010000021">
    <property type="protein sequence ID" value="KAG7319017.1"/>
    <property type="molecule type" value="Genomic_DNA"/>
</dbReference>
<dbReference type="SMART" id="SM00173">
    <property type="entry name" value="RAS"/>
    <property type="match status" value="1"/>
</dbReference>
<comment type="similarity">
    <text evidence="2">Belongs to the small GTPase superfamily. Rab family.</text>
</comment>
<evidence type="ECO:0000256" key="2">
    <source>
        <dbReference type="ARBA" id="ARBA00006270"/>
    </source>
</evidence>
<comment type="subcellular location">
    <subcellularLocation>
        <location evidence="1">Cytoplasmic vesicle</location>
        <location evidence="1">Phagosome membrane</location>
        <topology evidence="1">Lipid-anchor</topology>
        <orientation evidence="1">Cytoplasmic side</orientation>
    </subcellularLocation>
    <subcellularLocation>
        <location evidence="12">Golgi apparatus</location>
        <location evidence="12">trans-Golgi network membrane</location>
        <topology evidence="12">Lipid-anchor</topology>
    </subcellularLocation>
</comment>
<dbReference type="InterPro" id="IPR050209">
    <property type="entry name" value="Rab_GTPases_membrane_traffic"/>
</dbReference>
<evidence type="ECO:0000256" key="11">
    <source>
        <dbReference type="ARBA" id="ARBA00023329"/>
    </source>
</evidence>
<evidence type="ECO:0000256" key="7">
    <source>
        <dbReference type="ARBA" id="ARBA00023134"/>
    </source>
</evidence>
<protein>
    <recommendedName>
        <fullName evidence="13">Ras-related protein Rab-43</fullName>
    </recommendedName>
</protein>
<dbReference type="GO" id="GO:0003924">
    <property type="term" value="F:GTPase activity"/>
    <property type="evidence" value="ECO:0007669"/>
    <property type="project" value="InterPro"/>
</dbReference>
<keyword evidence="7" id="KW-0342">GTP-binding</keyword>
<evidence type="ECO:0000256" key="8">
    <source>
        <dbReference type="ARBA" id="ARBA00023136"/>
    </source>
</evidence>
<dbReference type="GO" id="GO:0005794">
    <property type="term" value="C:Golgi apparatus"/>
    <property type="evidence" value="ECO:0007669"/>
    <property type="project" value="UniProtKB-SubCell"/>
</dbReference>
<evidence type="ECO:0000313" key="15">
    <source>
        <dbReference type="Proteomes" id="UP000824219"/>
    </source>
</evidence>
<reference evidence="14 15" key="1">
    <citation type="submission" date="2021-06" db="EMBL/GenBank/DDBJ databases">
        <title>Chromosome-level genome assembly of the red-tail catfish (Hemibagrus wyckioides).</title>
        <authorList>
            <person name="Shao F."/>
        </authorList>
    </citation>
    <scope>NUCLEOTIDE SEQUENCE [LARGE SCALE GENOMIC DNA]</scope>
    <source>
        <strain evidence="14">EC202008001</strain>
        <tissue evidence="14">Blood</tissue>
    </source>
</reference>
<proteinExistence type="inferred from homology"/>
<dbReference type="PROSITE" id="PS51421">
    <property type="entry name" value="RAS"/>
    <property type="match status" value="1"/>
</dbReference>
<dbReference type="SMART" id="SM00174">
    <property type="entry name" value="RHO"/>
    <property type="match status" value="1"/>
</dbReference>
<dbReference type="InterPro" id="IPR027417">
    <property type="entry name" value="P-loop_NTPase"/>
</dbReference>
<dbReference type="PROSITE" id="PS51420">
    <property type="entry name" value="RHO"/>
    <property type="match status" value="1"/>
</dbReference>
<evidence type="ECO:0000256" key="1">
    <source>
        <dbReference type="ARBA" id="ARBA00004616"/>
    </source>
</evidence>
<evidence type="ECO:0000256" key="12">
    <source>
        <dbReference type="ARBA" id="ARBA00037864"/>
    </source>
</evidence>
<keyword evidence="5" id="KW-0547">Nucleotide-binding</keyword>
<evidence type="ECO:0000256" key="4">
    <source>
        <dbReference type="ARBA" id="ARBA00022553"/>
    </source>
</evidence>